<evidence type="ECO:0000313" key="2">
    <source>
        <dbReference type="EMBL" id="TFY63415.1"/>
    </source>
</evidence>
<dbReference type="AlphaFoldDB" id="A0A4Y9YLX2"/>
<protein>
    <recommendedName>
        <fullName evidence="1">Novel STAND NTPase 1 domain-containing protein</fullName>
    </recommendedName>
</protein>
<dbReference type="InterPro" id="IPR049052">
    <property type="entry name" value="nSTAND1"/>
</dbReference>
<dbReference type="PANTHER" id="PTHR47691">
    <property type="entry name" value="REGULATOR-RELATED"/>
    <property type="match status" value="1"/>
</dbReference>
<dbReference type="SUPFAM" id="SSF48452">
    <property type="entry name" value="TPR-like"/>
    <property type="match status" value="2"/>
</dbReference>
<dbReference type="InterPro" id="IPR011990">
    <property type="entry name" value="TPR-like_helical_dom_sf"/>
</dbReference>
<keyword evidence="3" id="KW-1185">Reference proteome</keyword>
<dbReference type="Proteomes" id="UP000298327">
    <property type="component" value="Unassembled WGS sequence"/>
</dbReference>
<dbReference type="CDD" id="cd21037">
    <property type="entry name" value="MLKL_NTD"/>
    <property type="match status" value="1"/>
</dbReference>
<evidence type="ECO:0000313" key="3">
    <source>
        <dbReference type="Proteomes" id="UP000298327"/>
    </source>
</evidence>
<evidence type="ECO:0000259" key="1">
    <source>
        <dbReference type="Pfam" id="PF20703"/>
    </source>
</evidence>
<dbReference type="Gene3D" id="3.40.50.300">
    <property type="entry name" value="P-loop containing nucleotide triphosphate hydrolases"/>
    <property type="match status" value="1"/>
</dbReference>
<dbReference type="EMBL" id="SEOQ01000416">
    <property type="protein sequence ID" value="TFY63415.1"/>
    <property type="molecule type" value="Genomic_DNA"/>
</dbReference>
<dbReference type="STRING" id="205917.A0A4Y9YLX2"/>
<dbReference type="InterPro" id="IPR059179">
    <property type="entry name" value="MLKL-like_MCAfunc"/>
</dbReference>
<reference evidence="2 3" key="1">
    <citation type="submission" date="2019-02" db="EMBL/GenBank/DDBJ databases">
        <title>Genome sequencing of the rare red list fungi Dentipellis fragilis.</title>
        <authorList>
            <person name="Buettner E."/>
            <person name="Kellner H."/>
        </authorList>
    </citation>
    <scope>NUCLEOTIDE SEQUENCE [LARGE SCALE GENOMIC DNA]</scope>
    <source>
        <strain evidence="2 3">DSM 105465</strain>
    </source>
</reference>
<proteinExistence type="predicted"/>
<accession>A0A4Y9YLX2</accession>
<feature type="domain" description="Novel STAND NTPase 1" evidence="1">
    <location>
        <begin position="192"/>
        <end position="338"/>
    </location>
</feature>
<comment type="caution">
    <text evidence="2">The sequence shown here is derived from an EMBL/GenBank/DDBJ whole genome shotgun (WGS) entry which is preliminary data.</text>
</comment>
<sequence>MPPPPPGSAEETRHNDRVISTLNNSIDTVNIVKDLVPLDIARGVLGAVAGILTTVRDTVQNKNDFTELTDRCHKIGLVLWRATSATPDGELSPSIKRAVSELQSSLDGILNTLTSKSKGNIGMRAFTASADRERIREWKRELDGFLHLFNTELQVIANLKLEELSAMFDEFRTQANKPQQIPQRDPLPAKPPLFFGRDDIVRDTVETLLRRGHVALIGPGGIGKSSIARAVLHDEALVEKYREHRVFIRYDDFQASQLTFDTFLDRIARALGIPASKVDRHASISSYLTKNDVFVVLDNAETFLDMPRGADQAAGRIADAIDGFGALPSVTILLTTRSRVLPPDFICTPLTVPVLQPNAAREMFLAVYHGNISPQIVDKLLSALDFHPLCINLLAHAARQNEWTPEDLVNSWEREQTRLFDNGGGKVQSLTVTIELSLNSPAIRQMGNDALRIMQVAAFLPQGINTKLLGEMFPTVSNAWAIVDTLCKQSLTFKIKGSHFVTMLAPIRLYISSQYNKPLPSAITLFPNVAAHYHAKIAKSWGAQTSEPDVEGQTWIRTEDVNIERVIALDITVPEDVDTSYQSCATFLDMLIAHKSRPTSLRPVVLALPDQYPRQLRISSLRIPVSIGQDRSLIARKGHCVIRLGKLSQHLGRYDDALELYGEAKRLFTLAKYPKSITGCLAQQGHIYSTLGQYIQAEAALEEAVDIAHGLNDAEGGASYTLILGRIKMARGDAAAPKLFARAQQYFGTRSDRHNLARVEMCLGIWDLVTENTAASRRHFNAAQAMYNSCCLHPRCHSEASLALAEAAARDGRFEDAQQLMDNARALPLRMRASQFSAQALIRKAALTSFLGDHEAARIQIAEALADVTFADEDENSSVMLCTYVSARNELFAHNLSEAKRLFEQVINLCDAQSYALFKARSQRALGEIARVQNDWTTVNALFKETKSLCHSMGIPPHLLYSPWNHCYMLADEFRGFDIFQKDGADC</sequence>
<dbReference type="Pfam" id="PF20703">
    <property type="entry name" value="nSTAND1"/>
    <property type="match status" value="1"/>
</dbReference>
<dbReference type="Gene3D" id="1.20.930.20">
    <property type="entry name" value="Adaptor protein Cbl, N-terminal domain"/>
    <property type="match status" value="1"/>
</dbReference>
<dbReference type="InterPro" id="IPR036537">
    <property type="entry name" value="Adaptor_Cbl_N_dom_sf"/>
</dbReference>
<dbReference type="SUPFAM" id="SSF52540">
    <property type="entry name" value="P-loop containing nucleoside triphosphate hydrolases"/>
    <property type="match status" value="1"/>
</dbReference>
<dbReference type="Gene3D" id="1.25.40.10">
    <property type="entry name" value="Tetratricopeptide repeat domain"/>
    <property type="match status" value="2"/>
</dbReference>
<dbReference type="GO" id="GO:0007166">
    <property type="term" value="P:cell surface receptor signaling pathway"/>
    <property type="evidence" value="ECO:0007669"/>
    <property type="project" value="InterPro"/>
</dbReference>
<dbReference type="OrthoDB" id="1534087at2759"/>
<gene>
    <name evidence="2" type="ORF">EVG20_g6323</name>
</gene>
<dbReference type="InterPro" id="IPR027417">
    <property type="entry name" value="P-loop_NTPase"/>
</dbReference>
<organism evidence="2 3">
    <name type="scientific">Dentipellis fragilis</name>
    <dbReference type="NCBI Taxonomy" id="205917"/>
    <lineage>
        <taxon>Eukaryota</taxon>
        <taxon>Fungi</taxon>
        <taxon>Dikarya</taxon>
        <taxon>Basidiomycota</taxon>
        <taxon>Agaricomycotina</taxon>
        <taxon>Agaricomycetes</taxon>
        <taxon>Russulales</taxon>
        <taxon>Hericiaceae</taxon>
        <taxon>Dentipellis</taxon>
    </lineage>
</organism>
<name>A0A4Y9YLX2_9AGAM</name>
<dbReference type="PANTHER" id="PTHR47691:SF3">
    <property type="entry name" value="HTH-TYPE TRANSCRIPTIONAL REGULATOR RV0890C-RELATED"/>
    <property type="match status" value="1"/>
</dbReference>